<proteinExistence type="predicted"/>
<evidence type="ECO:0000256" key="3">
    <source>
        <dbReference type="ARBA" id="ARBA00023163"/>
    </source>
</evidence>
<dbReference type="SUPFAM" id="SSF48498">
    <property type="entry name" value="Tetracyclin repressor-like, C-terminal domain"/>
    <property type="match status" value="1"/>
</dbReference>
<dbReference type="InterPro" id="IPR036271">
    <property type="entry name" value="Tet_transcr_reg_TetR-rel_C_sf"/>
</dbReference>
<evidence type="ECO:0000256" key="2">
    <source>
        <dbReference type="ARBA" id="ARBA00023125"/>
    </source>
</evidence>
<name>A0A5K7S9J0_9BACT</name>
<keyword evidence="1" id="KW-0805">Transcription regulation</keyword>
<reference evidence="6" key="1">
    <citation type="journal article" date="2020" name="Int. J. Syst. Evol. Microbiol.">
        <title>Aquipluma nitroreducens gen. nov. sp. nov., a novel facultatively anaerobic bacterium isolated from a freshwater lake.</title>
        <authorList>
            <person name="Watanabe M."/>
            <person name="Kojima H."/>
            <person name="Fukui M."/>
        </authorList>
    </citation>
    <scope>NUCLEOTIDE SEQUENCE</scope>
    <source>
        <strain evidence="6">MeG22</strain>
    </source>
</reference>
<protein>
    <submittedName>
        <fullName evidence="6">Transcriptional regulator, TetR family</fullName>
    </submittedName>
</protein>
<organism evidence="6 7">
    <name type="scientific">Aquipluma nitroreducens</name>
    <dbReference type="NCBI Taxonomy" id="2010828"/>
    <lineage>
        <taxon>Bacteria</taxon>
        <taxon>Pseudomonadati</taxon>
        <taxon>Bacteroidota</taxon>
        <taxon>Bacteroidia</taxon>
        <taxon>Marinilabiliales</taxon>
        <taxon>Prolixibacteraceae</taxon>
        <taxon>Aquipluma</taxon>
    </lineage>
</organism>
<evidence type="ECO:0000313" key="6">
    <source>
        <dbReference type="EMBL" id="BBE18232.1"/>
    </source>
</evidence>
<dbReference type="InterPro" id="IPR009057">
    <property type="entry name" value="Homeodomain-like_sf"/>
</dbReference>
<dbReference type="Proteomes" id="UP001193389">
    <property type="component" value="Chromosome"/>
</dbReference>
<dbReference type="GO" id="GO:0003677">
    <property type="term" value="F:DNA binding"/>
    <property type="evidence" value="ECO:0007669"/>
    <property type="project" value="UniProtKB-UniRule"/>
</dbReference>
<dbReference type="PANTHER" id="PTHR47506:SF1">
    <property type="entry name" value="HTH-TYPE TRANSCRIPTIONAL REGULATOR YJDC"/>
    <property type="match status" value="1"/>
</dbReference>
<gene>
    <name evidence="6" type="ORF">AQPE_2394</name>
</gene>
<dbReference type="PANTHER" id="PTHR47506">
    <property type="entry name" value="TRANSCRIPTIONAL REGULATORY PROTEIN"/>
    <property type="match status" value="1"/>
</dbReference>
<dbReference type="Pfam" id="PF00440">
    <property type="entry name" value="TetR_N"/>
    <property type="match status" value="1"/>
</dbReference>
<dbReference type="SUPFAM" id="SSF46689">
    <property type="entry name" value="Homeodomain-like"/>
    <property type="match status" value="1"/>
</dbReference>
<dbReference type="PRINTS" id="PR00455">
    <property type="entry name" value="HTHTETR"/>
</dbReference>
<dbReference type="KEGG" id="anf:AQPE_2394"/>
<sequence length="198" mass="22699">MSVTREKILELAEELILNKGYNGFSYQDISTVMGIKNAAVHYYFPSKDNLGVSILKTNVQRFEEMVENMQNRNFDEWQQLESFMKIYLKSNRENKICLIGSLGTDINTLSDPMRVELQKMVDRIILWLESILQSGREKGLFQFNIPPRDQALSILSSLVAGLQLARILSKSDFKNIHQSIWESITPPGNEDKSKEHGA</sequence>
<dbReference type="RefSeq" id="WP_318351157.1">
    <property type="nucleotide sequence ID" value="NZ_AP018694.1"/>
</dbReference>
<evidence type="ECO:0000313" key="7">
    <source>
        <dbReference type="Proteomes" id="UP001193389"/>
    </source>
</evidence>
<keyword evidence="3" id="KW-0804">Transcription</keyword>
<evidence type="ECO:0000256" key="4">
    <source>
        <dbReference type="PROSITE-ProRule" id="PRU00335"/>
    </source>
</evidence>
<accession>A0A5K7S9J0</accession>
<feature type="DNA-binding region" description="H-T-H motif" evidence="4">
    <location>
        <begin position="25"/>
        <end position="44"/>
    </location>
</feature>
<dbReference type="PROSITE" id="PS50977">
    <property type="entry name" value="HTH_TETR_2"/>
    <property type="match status" value="1"/>
</dbReference>
<dbReference type="EMBL" id="AP018694">
    <property type="protein sequence ID" value="BBE18232.1"/>
    <property type="molecule type" value="Genomic_DNA"/>
</dbReference>
<dbReference type="AlphaFoldDB" id="A0A5K7S9J0"/>
<evidence type="ECO:0000256" key="1">
    <source>
        <dbReference type="ARBA" id="ARBA00023015"/>
    </source>
</evidence>
<keyword evidence="7" id="KW-1185">Reference proteome</keyword>
<feature type="domain" description="HTH tetR-type" evidence="5">
    <location>
        <begin position="2"/>
        <end position="62"/>
    </location>
</feature>
<dbReference type="Gene3D" id="1.10.357.10">
    <property type="entry name" value="Tetracycline Repressor, domain 2"/>
    <property type="match status" value="1"/>
</dbReference>
<keyword evidence="2 4" id="KW-0238">DNA-binding</keyword>
<evidence type="ECO:0000259" key="5">
    <source>
        <dbReference type="PROSITE" id="PS50977"/>
    </source>
</evidence>
<dbReference type="InterPro" id="IPR001647">
    <property type="entry name" value="HTH_TetR"/>
</dbReference>